<evidence type="ECO:0000313" key="1">
    <source>
        <dbReference type="EMBL" id="JAP13505.1"/>
    </source>
</evidence>
<sequence>MLSHETYGAHRKCHTFSALQCFDHRKDLSSTIISKYRELIIPTNLVKINITGTIPISMTQIFGTFPSDLMIKYIGISNCGKERKQGSIIAGPN</sequence>
<dbReference type="AlphaFoldDB" id="A0A0V0GZF8"/>
<accession>A0A0V0GZF8</accession>
<proteinExistence type="predicted"/>
<organism evidence="1">
    <name type="scientific">Solanum chacoense</name>
    <name type="common">Chaco potato</name>
    <dbReference type="NCBI Taxonomy" id="4108"/>
    <lineage>
        <taxon>Eukaryota</taxon>
        <taxon>Viridiplantae</taxon>
        <taxon>Streptophyta</taxon>
        <taxon>Embryophyta</taxon>
        <taxon>Tracheophyta</taxon>
        <taxon>Spermatophyta</taxon>
        <taxon>Magnoliopsida</taxon>
        <taxon>eudicotyledons</taxon>
        <taxon>Gunneridae</taxon>
        <taxon>Pentapetalae</taxon>
        <taxon>asterids</taxon>
        <taxon>lamiids</taxon>
        <taxon>Solanales</taxon>
        <taxon>Solanaceae</taxon>
        <taxon>Solanoideae</taxon>
        <taxon>Solaneae</taxon>
        <taxon>Solanum</taxon>
    </lineage>
</organism>
<reference evidence="1" key="1">
    <citation type="submission" date="2015-12" db="EMBL/GenBank/DDBJ databases">
        <title>Gene expression during late stages of embryo sac development: a critical building block for successful pollen-pistil interactions.</title>
        <authorList>
            <person name="Liu Y."/>
            <person name="Joly V."/>
            <person name="Sabar M."/>
            <person name="Matton D.P."/>
        </authorList>
    </citation>
    <scope>NUCLEOTIDE SEQUENCE</scope>
</reference>
<protein>
    <submittedName>
        <fullName evidence="1">Putative ovule protein</fullName>
    </submittedName>
</protein>
<name>A0A0V0GZF8_SOLCH</name>
<dbReference type="EMBL" id="GEDG01027938">
    <property type="protein sequence ID" value="JAP13505.1"/>
    <property type="molecule type" value="Transcribed_RNA"/>
</dbReference>